<reference evidence="1 2" key="1">
    <citation type="submission" date="2024-03" db="EMBL/GenBank/DDBJ databases">
        <title>Sequence of Lycoming College Course Isolates.</title>
        <authorList>
            <person name="Plotts O."/>
            <person name="Newman J."/>
        </authorList>
    </citation>
    <scope>NUCLEOTIDE SEQUENCE [LARGE SCALE GENOMIC DNA]</scope>
    <source>
        <strain evidence="1 2">CJB-3</strain>
    </source>
</reference>
<organism evidence="1 2">
    <name type="scientific">Pedobacter panaciterrae</name>
    <dbReference type="NCBI Taxonomy" id="363849"/>
    <lineage>
        <taxon>Bacteria</taxon>
        <taxon>Pseudomonadati</taxon>
        <taxon>Bacteroidota</taxon>
        <taxon>Sphingobacteriia</taxon>
        <taxon>Sphingobacteriales</taxon>
        <taxon>Sphingobacteriaceae</taxon>
        <taxon>Pedobacter</taxon>
    </lineage>
</organism>
<sequence>MTALDRKFKTEKLLKSLGVPILEQLPLIDEEHEVKLRTAQEVARRILILDYLNYVVDEPDSKQEVIDFLKEQNLHKSISDKEKQFFKYELTEQDRINISWQSEAMLTLLWAIGKVDKLEMPVEETQVSEWLSLLPDLMTDPKEFIDAALLRPIPEILDLLDLTYRMHWAVRNAELNNLDALNFDAGIIQERHYALNWLTYYNDDWDDVVTDT</sequence>
<name>A0ABU8NSE0_9SPHI</name>
<proteinExistence type="predicted"/>
<accession>A0ABU8NSE0</accession>
<evidence type="ECO:0000313" key="1">
    <source>
        <dbReference type="EMBL" id="MEJ2905180.1"/>
    </source>
</evidence>
<dbReference type="InterPro" id="IPR025368">
    <property type="entry name" value="DUF4272"/>
</dbReference>
<protein>
    <submittedName>
        <fullName evidence="1">DUF4272 domain-containing protein</fullName>
    </submittedName>
</protein>
<dbReference type="Proteomes" id="UP001378956">
    <property type="component" value="Unassembled WGS sequence"/>
</dbReference>
<dbReference type="RefSeq" id="WP_337717754.1">
    <property type="nucleotide sequence ID" value="NZ_JBBEUB010000010.1"/>
</dbReference>
<gene>
    <name evidence="1" type="ORF">WAE58_22230</name>
</gene>
<dbReference type="EMBL" id="JBBEUB010000010">
    <property type="protein sequence ID" value="MEJ2905180.1"/>
    <property type="molecule type" value="Genomic_DNA"/>
</dbReference>
<comment type="caution">
    <text evidence="1">The sequence shown here is derived from an EMBL/GenBank/DDBJ whole genome shotgun (WGS) entry which is preliminary data.</text>
</comment>
<keyword evidence="2" id="KW-1185">Reference proteome</keyword>
<evidence type="ECO:0000313" key="2">
    <source>
        <dbReference type="Proteomes" id="UP001378956"/>
    </source>
</evidence>
<dbReference type="Pfam" id="PF14094">
    <property type="entry name" value="DUF4272"/>
    <property type="match status" value="1"/>
</dbReference>